<dbReference type="FunFam" id="1.25.40.10:FF:001214">
    <property type="entry name" value="Pentatricopeptide repeat-containing protein At2g20540"/>
    <property type="match status" value="1"/>
</dbReference>
<dbReference type="OMA" id="YWEAMVR"/>
<evidence type="ECO:0000256" key="1">
    <source>
        <dbReference type="ARBA" id="ARBA00006643"/>
    </source>
</evidence>
<feature type="repeat" description="PPR" evidence="4">
    <location>
        <begin position="136"/>
        <end position="166"/>
    </location>
</feature>
<evidence type="ECO:0008006" key="6">
    <source>
        <dbReference type="Google" id="ProtNLM"/>
    </source>
</evidence>
<dbReference type="InterPro" id="IPR011990">
    <property type="entry name" value="TPR-like_helical_dom_sf"/>
</dbReference>
<dbReference type="FunFam" id="1.25.40.10:FF:000090">
    <property type="entry name" value="Pentatricopeptide repeat-containing protein, chloroplastic"/>
    <property type="match status" value="1"/>
</dbReference>
<evidence type="ECO:0000256" key="2">
    <source>
        <dbReference type="ARBA" id="ARBA00022737"/>
    </source>
</evidence>
<dbReference type="Pfam" id="PF13041">
    <property type="entry name" value="PPR_2"/>
    <property type="match status" value="2"/>
</dbReference>
<dbReference type="OrthoDB" id="185373at2759"/>
<comment type="similarity">
    <text evidence="1">Belongs to the PPR family. PCMP-H subfamily.</text>
</comment>
<dbReference type="AlphaFoldDB" id="A0A5K0V138"/>
<dbReference type="Gene3D" id="1.25.40.10">
    <property type="entry name" value="Tetratricopeptide repeat domain"/>
    <property type="match status" value="4"/>
</dbReference>
<reference evidence="5" key="1">
    <citation type="submission" date="2019-09" db="EMBL/GenBank/DDBJ databases">
        <authorList>
            <person name="Zhang L."/>
        </authorList>
    </citation>
    <scope>NUCLEOTIDE SEQUENCE</scope>
</reference>
<proteinExistence type="inferred from homology"/>
<dbReference type="SUPFAM" id="SSF48452">
    <property type="entry name" value="TPR-like"/>
    <property type="match status" value="1"/>
</dbReference>
<dbReference type="PANTHER" id="PTHR47926:SF509">
    <property type="entry name" value="(WILD MALAYSIAN BANANA) HYPOTHETICAL PROTEIN"/>
    <property type="match status" value="1"/>
</dbReference>
<sequence length="555" mass="61637">MGVDATASLLKSCTSFPRFKQIHAHIFRTNVHQNNSIVATLISLCIPLQAKPSYAKLVFNTIRRPNLAVYNQMVRSLAKSSLWSDAIVFYRRMTTADVKPNHFTLPFLLNSCAGLSEVLLGSEIHGRSVRTGLLLNLELQNALIDMYAKCGELGLARQVFDEMPRRDVVSWNAVLGGYARIGDMNDGRKLFDSMPVRNVISWNAMIVGYVRCENFSAAAEAFDAMPERNIVSWTTMVVGCTKCGQMETGRRLFERMPQRNLISWTAMITGYAQNGQPKEALKMFHRMRDSNVKPDAVTMTSVITACAQLGGAELANWADSFVVHNNIELNNHVLTALVDMHAKCGNVEKACQRFEMIPQRDAFSYTALISGLASHGYGYEALEVFQRMQMEEIEPHEITYVGVLSACSHTGLVDDGLRFWESMVKDHRMVPWADHYACVVDLLGRAGRLAEAYELVRSMPMGPHAGALGALLAACRTHNNVEIAESIAGKLFELEPKNTGNYVLLASIYASNNRWADAARVRLALKERGNKKLPGCSWIEVNNKVVALPMPGGRA</sequence>
<accession>A0A5K0V138</accession>
<dbReference type="Gramene" id="NC1G0148200.1">
    <property type="protein sequence ID" value="NC1G0148200.1:cds"/>
    <property type="gene ID" value="NC1G0148200"/>
</dbReference>
<name>A0A5K0V138_9MAGN</name>
<dbReference type="EMBL" id="LR721774">
    <property type="protein sequence ID" value="VVV34581.1"/>
    <property type="molecule type" value="Genomic_DNA"/>
</dbReference>
<dbReference type="GO" id="GO:0009451">
    <property type="term" value="P:RNA modification"/>
    <property type="evidence" value="ECO:0007669"/>
    <property type="project" value="InterPro"/>
</dbReference>
<gene>
    <name evidence="5" type="ORF">NYM_LOCUS2508</name>
</gene>
<protein>
    <recommendedName>
        <fullName evidence="6">Pentacotripeptide-repeat region of PRORP domain-containing protein</fullName>
    </recommendedName>
</protein>
<dbReference type="InterPro" id="IPR046960">
    <property type="entry name" value="PPR_At4g14850-like_plant"/>
</dbReference>
<feature type="repeat" description="PPR" evidence="4">
    <location>
        <begin position="66"/>
        <end position="100"/>
    </location>
</feature>
<dbReference type="InterPro" id="IPR002885">
    <property type="entry name" value="PPR_rpt"/>
</dbReference>
<dbReference type="Pfam" id="PF20431">
    <property type="entry name" value="E_motif"/>
    <property type="match status" value="1"/>
</dbReference>
<evidence type="ECO:0000256" key="3">
    <source>
        <dbReference type="ARBA" id="ARBA00061659"/>
    </source>
</evidence>
<feature type="repeat" description="PPR" evidence="4">
    <location>
        <begin position="229"/>
        <end position="259"/>
    </location>
</feature>
<feature type="repeat" description="PPR" evidence="4">
    <location>
        <begin position="260"/>
        <end position="294"/>
    </location>
</feature>
<dbReference type="PANTHER" id="PTHR47926">
    <property type="entry name" value="PENTATRICOPEPTIDE REPEAT-CONTAINING PROTEIN"/>
    <property type="match status" value="1"/>
</dbReference>
<comment type="similarity">
    <text evidence="3">Belongs to the PPR family. PCMP-E subfamily.</text>
</comment>
<feature type="repeat" description="PPR" evidence="4">
    <location>
        <begin position="361"/>
        <end position="395"/>
    </location>
</feature>
<dbReference type="NCBIfam" id="TIGR00756">
    <property type="entry name" value="PPR"/>
    <property type="match status" value="8"/>
</dbReference>
<dbReference type="Pfam" id="PF01535">
    <property type="entry name" value="PPR"/>
    <property type="match status" value="6"/>
</dbReference>
<feature type="repeat" description="PPR" evidence="4">
    <location>
        <begin position="167"/>
        <end position="201"/>
    </location>
</feature>
<dbReference type="InterPro" id="IPR046848">
    <property type="entry name" value="E_motif"/>
</dbReference>
<dbReference type="FunFam" id="1.25.40.10:FF:000333">
    <property type="entry name" value="Pentatricopeptide repeat-containing protein"/>
    <property type="match status" value="1"/>
</dbReference>
<dbReference type="PROSITE" id="PS51375">
    <property type="entry name" value="PPR"/>
    <property type="match status" value="6"/>
</dbReference>
<organism evidence="5">
    <name type="scientific">Nymphaea colorata</name>
    <name type="common">pocket water lily</name>
    <dbReference type="NCBI Taxonomy" id="210225"/>
    <lineage>
        <taxon>Eukaryota</taxon>
        <taxon>Viridiplantae</taxon>
        <taxon>Streptophyta</taxon>
        <taxon>Embryophyta</taxon>
        <taxon>Tracheophyta</taxon>
        <taxon>Spermatophyta</taxon>
        <taxon>Magnoliopsida</taxon>
        <taxon>Nymphaeales</taxon>
        <taxon>Nymphaeaceae</taxon>
        <taxon>Nymphaea</taxon>
    </lineage>
</organism>
<dbReference type="GO" id="GO:0003723">
    <property type="term" value="F:RNA binding"/>
    <property type="evidence" value="ECO:0007669"/>
    <property type="project" value="InterPro"/>
</dbReference>
<keyword evidence="2" id="KW-0677">Repeat</keyword>
<evidence type="ECO:0000313" key="5">
    <source>
        <dbReference type="EMBL" id="VVV34581.1"/>
    </source>
</evidence>
<evidence type="ECO:0000256" key="4">
    <source>
        <dbReference type="PROSITE-ProRule" id="PRU00708"/>
    </source>
</evidence>